<reference evidence="1 2" key="1">
    <citation type="submission" date="2017-06" db="EMBL/GenBank/DDBJ databases">
        <title>Ant-infecting Ophiocordyceps genomes reveal a high diversity of potential behavioral manipulation genes and a possible major role for enterotoxins.</title>
        <authorList>
            <person name="De Bekker C."/>
            <person name="Evans H.C."/>
            <person name="Brachmann A."/>
            <person name="Hughes D.P."/>
        </authorList>
    </citation>
    <scope>NUCLEOTIDE SEQUENCE [LARGE SCALE GENOMIC DNA]</scope>
    <source>
        <strain evidence="1 2">1348a</strain>
    </source>
</reference>
<keyword evidence="2" id="KW-1185">Reference proteome</keyword>
<accession>A0A2C5Z6Z7</accession>
<name>A0A2C5Z6Z7_9HYPO</name>
<organism evidence="1 2">
    <name type="scientific">Ophiocordyceps australis</name>
    <dbReference type="NCBI Taxonomy" id="1399860"/>
    <lineage>
        <taxon>Eukaryota</taxon>
        <taxon>Fungi</taxon>
        <taxon>Dikarya</taxon>
        <taxon>Ascomycota</taxon>
        <taxon>Pezizomycotina</taxon>
        <taxon>Sordariomycetes</taxon>
        <taxon>Hypocreomycetidae</taxon>
        <taxon>Hypocreales</taxon>
        <taxon>Ophiocordycipitaceae</taxon>
        <taxon>Ophiocordyceps</taxon>
    </lineage>
</organism>
<dbReference type="Proteomes" id="UP000224854">
    <property type="component" value="Unassembled WGS sequence"/>
</dbReference>
<evidence type="ECO:0000313" key="1">
    <source>
        <dbReference type="EMBL" id="PHH76787.1"/>
    </source>
</evidence>
<gene>
    <name evidence="1" type="ORF">CDD82_3854</name>
</gene>
<dbReference type="EMBL" id="NJEU01000300">
    <property type="protein sequence ID" value="PHH76787.1"/>
    <property type="molecule type" value="Genomic_DNA"/>
</dbReference>
<evidence type="ECO:0000313" key="2">
    <source>
        <dbReference type="Proteomes" id="UP000224854"/>
    </source>
</evidence>
<protein>
    <submittedName>
        <fullName evidence="1">Uncharacterized protein</fullName>
    </submittedName>
</protein>
<proteinExistence type="predicted"/>
<dbReference type="AlphaFoldDB" id="A0A2C5Z6Z7"/>
<sequence length="367" mass="42157">MRKEEHSQEQDRQIHELRQEIHDLQGRDCHHVLLNDAKRIDSDLSRDQMSLIWDALRFVCSNRQFTRAFNRPLTSSTWEPASVTQTKSQYYGCPSKHVLQKDRSPNFEELELAVEQDQNDHSYSPREPKTSLQLVRDSQACVKLATKLLHRASQVSKKHDKTQDAPSFYEAQMICQESPPIFAFRSLNPERAKTESMELNQGLRPIIESTQLGLMEKIGGKWRRRHFEDVEQHPLLVNWAFDTAERTFTGNWFWQHIPLHISAVEQIISGLLDFEHFFLAAILFNTCGQSGIRLNQAIIRRLFDECVDALDFGASLTLIRGLVSSQNDGLELLLTGDDEANSYLVSRLFVLLDLCGLFQQSKGAFAG</sequence>
<dbReference type="OrthoDB" id="185373at2759"/>
<comment type="caution">
    <text evidence="1">The sequence shown here is derived from an EMBL/GenBank/DDBJ whole genome shotgun (WGS) entry which is preliminary data.</text>
</comment>